<comment type="caution">
    <text evidence="2">The sequence shown here is derived from an EMBL/GenBank/DDBJ whole genome shotgun (WGS) entry which is preliminary data.</text>
</comment>
<feature type="compositionally biased region" description="Basic and acidic residues" evidence="1">
    <location>
        <begin position="138"/>
        <end position="154"/>
    </location>
</feature>
<dbReference type="EMBL" id="RBXR01000001">
    <property type="protein sequence ID" value="RKT68750.1"/>
    <property type="molecule type" value="Genomic_DNA"/>
</dbReference>
<dbReference type="AlphaFoldDB" id="A0A495X464"/>
<evidence type="ECO:0000313" key="3">
    <source>
        <dbReference type="Proteomes" id="UP000272729"/>
    </source>
</evidence>
<sequence>MRVQLDPRQWPGRVIPETDDEIDTAVEALCLRASWGDADRALLREVVAPWFAEGWSVDALLAAVDSRPDGTRQGRPRSRDQAAHDFLRVRLWSWWQGGARRARPPVPGMTLGQWWRVNRRNARLTAPRPRRPLGESGEQAREEVRSRARQRDPVERARARARRWQEVLDSLLVPGRRPPTFEDSRRLLAEVVVQVPAHPVCSRCGCRTGVLPNAA</sequence>
<dbReference type="OrthoDB" id="3674129at2"/>
<name>A0A495X464_9PSEU</name>
<evidence type="ECO:0000256" key="1">
    <source>
        <dbReference type="SAM" id="MobiDB-lite"/>
    </source>
</evidence>
<protein>
    <submittedName>
        <fullName evidence="2">Uncharacterized protein</fullName>
    </submittedName>
</protein>
<gene>
    <name evidence="2" type="ORF">DFJ66_1943</name>
</gene>
<reference evidence="2 3" key="1">
    <citation type="submission" date="2018-10" db="EMBL/GenBank/DDBJ databases">
        <title>Sequencing the genomes of 1000 actinobacteria strains.</title>
        <authorList>
            <person name="Klenk H.-P."/>
        </authorList>
    </citation>
    <scope>NUCLEOTIDE SEQUENCE [LARGE SCALE GENOMIC DNA]</scope>
    <source>
        <strain evidence="2 3">DSM 43911</strain>
    </source>
</reference>
<evidence type="ECO:0000313" key="2">
    <source>
        <dbReference type="EMBL" id="RKT68750.1"/>
    </source>
</evidence>
<dbReference type="RefSeq" id="WP_121219981.1">
    <property type="nucleotide sequence ID" value="NZ_JBIUBA010000007.1"/>
</dbReference>
<proteinExistence type="predicted"/>
<organism evidence="2 3">
    <name type="scientific">Saccharothrix variisporea</name>
    <dbReference type="NCBI Taxonomy" id="543527"/>
    <lineage>
        <taxon>Bacteria</taxon>
        <taxon>Bacillati</taxon>
        <taxon>Actinomycetota</taxon>
        <taxon>Actinomycetes</taxon>
        <taxon>Pseudonocardiales</taxon>
        <taxon>Pseudonocardiaceae</taxon>
        <taxon>Saccharothrix</taxon>
    </lineage>
</organism>
<accession>A0A495X464</accession>
<feature type="region of interest" description="Disordered" evidence="1">
    <location>
        <begin position="125"/>
        <end position="154"/>
    </location>
</feature>
<keyword evidence="3" id="KW-1185">Reference proteome</keyword>
<dbReference type="Proteomes" id="UP000272729">
    <property type="component" value="Unassembled WGS sequence"/>
</dbReference>